<proteinExistence type="predicted"/>
<dbReference type="EMBL" id="JAQQXT010000002">
    <property type="protein sequence ID" value="MDC8770896.1"/>
    <property type="molecule type" value="Genomic_DNA"/>
</dbReference>
<dbReference type="EC" id="2.7.13.3" evidence="3"/>
<keyword evidence="7 14" id="KW-0418">Kinase</keyword>
<feature type="domain" description="Histidine kinase" evidence="12">
    <location>
        <begin position="250"/>
        <end position="479"/>
    </location>
</feature>
<feature type="transmembrane region" description="Helical" evidence="11">
    <location>
        <begin position="166"/>
        <end position="187"/>
    </location>
</feature>
<dbReference type="InterPro" id="IPR005467">
    <property type="entry name" value="His_kinase_dom"/>
</dbReference>
<dbReference type="InterPro" id="IPR003660">
    <property type="entry name" value="HAMP_dom"/>
</dbReference>
<evidence type="ECO:0000256" key="4">
    <source>
        <dbReference type="ARBA" id="ARBA00022553"/>
    </source>
</evidence>
<dbReference type="SMART" id="SM00388">
    <property type="entry name" value="HisKA"/>
    <property type="match status" value="1"/>
</dbReference>
<evidence type="ECO:0000313" key="15">
    <source>
        <dbReference type="Proteomes" id="UP001221189"/>
    </source>
</evidence>
<comment type="subcellular location">
    <subcellularLocation>
        <location evidence="2">Membrane</location>
    </subcellularLocation>
</comment>
<dbReference type="Gene3D" id="3.30.565.10">
    <property type="entry name" value="Histidine kinase-like ATPase, C-terminal domain"/>
    <property type="match status" value="1"/>
</dbReference>
<dbReference type="Proteomes" id="UP001221189">
    <property type="component" value="Unassembled WGS sequence"/>
</dbReference>
<dbReference type="SUPFAM" id="SSF47384">
    <property type="entry name" value="Homodimeric domain of signal transducing histidine kinase"/>
    <property type="match status" value="1"/>
</dbReference>
<dbReference type="PRINTS" id="PR00344">
    <property type="entry name" value="BCTRLSENSOR"/>
</dbReference>
<dbReference type="InterPro" id="IPR036890">
    <property type="entry name" value="HATPase_C_sf"/>
</dbReference>
<evidence type="ECO:0000256" key="7">
    <source>
        <dbReference type="ARBA" id="ARBA00022777"/>
    </source>
</evidence>
<dbReference type="InterPro" id="IPR004358">
    <property type="entry name" value="Sig_transdc_His_kin-like_C"/>
</dbReference>
<dbReference type="SMART" id="SM00387">
    <property type="entry name" value="HATPase_c"/>
    <property type="match status" value="1"/>
</dbReference>
<dbReference type="Gene3D" id="1.10.287.130">
    <property type="match status" value="1"/>
</dbReference>
<dbReference type="Pfam" id="PF00512">
    <property type="entry name" value="HisKA"/>
    <property type="match status" value="1"/>
</dbReference>
<keyword evidence="8 11" id="KW-1133">Transmembrane helix</keyword>
<gene>
    <name evidence="14" type="ORF">PRZ03_04875</name>
</gene>
<evidence type="ECO:0000313" key="14">
    <source>
        <dbReference type="EMBL" id="MDC8770896.1"/>
    </source>
</evidence>
<dbReference type="InterPro" id="IPR003594">
    <property type="entry name" value="HATPase_dom"/>
</dbReference>
<keyword evidence="15" id="KW-1185">Reference proteome</keyword>
<dbReference type="PROSITE" id="PS50885">
    <property type="entry name" value="HAMP"/>
    <property type="match status" value="1"/>
</dbReference>
<evidence type="ECO:0000259" key="13">
    <source>
        <dbReference type="PROSITE" id="PS50885"/>
    </source>
</evidence>
<sequence>MARLERMRRLSLRRQLLVPLVWMWLLGLAAAVAVASWLSTAGANAAFDRGLQDETVALAAKLVWTDRGPLLDISRQALELLNWDGETPNRFVLLDESGQVLAGDATLPRPALRHQSFGQPQLFDAEFQGQRVRGAQFSLRSPMLDRSVTVIKLEASSKRSRLLRDVSLAMVLPTLSIALLTVALLNWGIRRGLAPLRAVAREVERRAPDDLRSLPIEGVPAEVAPLIERINSLLADVQQSVAVQRRFVADAAHQLRTPVAGLRVLTQELASELSQYQGVQASAWQPVLTALLQSSDRLARLIGQLLSLVRSQSAPQIALQNAHGQAAYQDLRPLLREAAEPFALRAARQGRSLLLELPSQPVLARADSLWLGEALANVLDNALRYGGNQMLVTVRTLADAVQIDIEDDGAGVAPADLPRLTEAFWRGERADTRSDDSSGGSGLGLTIAYEVITRLGGTWSVQTRPEFAGLRVRWVLPSR</sequence>
<reference evidence="14 15" key="1">
    <citation type="submission" date="2022-10" db="EMBL/GenBank/DDBJ databases">
        <title>Paucibacter sp. hw1 Genome sequencing.</title>
        <authorList>
            <person name="Park S."/>
        </authorList>
    </citation>
    <scope>NUCLEOTIDE SEQUENCE [LARGE SCALE GENOMIC DNA]</scope>
    <source>
        <strain evidence="15">hw1</strain>
    </source>
</reference>
<evidence type="ECO:0000256" key="6">
    <source>
        <dbReference type="ARBA" id="ARBA00022692"/>
    </source>
</evidence>
<name>A0ABT5KDK5_9BURK</name>
<comment type="catalytic activity">
    <reaction evidence="1">
        <text>ATP + protein L-histidine = ADP + protein N-phospho-L-histidine.</text>
        <dbReference type="EC" id="2.7.13.3"/>
    </reaction>
</comment>
<evidence type="ECO:0000256" key="10">
    <source>
        <dbReference type="ARBA" id="ARBA00023136"/>
    </source>
</evidence>
<accession>A0ABT5KDK5</accession>
<dbReference type="SUPFAM" id="SSF55874">
    <property type="entry name" value="ATPase domain of HSP90 chaperone/DNA topoisomerase II/histidine kinase"/>
    <property type="match status" value="1"/>
</dbReference>
<evidence type="ECO:0000259" key="12">
    <source>
        <dbReference type="PROSITE" id="PS50109"/>
    </source>
</evidence>
<protein>
    <recommendedName>
        <fullName evidence="3">histidine kinase</fullName>
        <ecNumber evidence="3">2.7.13.3</ecNumber>
    </recommendedName>
</protein>
<evidence type="ECO:0000256" key="8">
    <source>
        <dbReference type="ARBA" id="ARBA00022989"/>
    </source>
</evidence>
<dbReference type="PANTHER" id="PTHR45436:SF1">
    <property type="entry name" value="SENSOR PROTEIN QSEC"/>
    <property type="match status" value="1"/>
</dbReference>
<evidence type="ECO:0000256" key="1">
    <source>
        <dbReference type="ARBA" id="ARBA00000085"/>
    </source>
</evidence>
<comment type="caution">
    <text evidence="14">The sequence shown here is derived from an EMBL/GenBank/DDBJ whole genome shotgun (WGS) entry which is preliminary data.</text>
</comment>
<dbReference type="InterPro" id="IPR013727">
    <property type="entry name" value="2CSK_N"/>
</dbReference>
<evidence type="ECO:0000256" key="5">
    <source>
        <dbReference type="ARBA" id="ARBA00022679"/>
    </source>
</evidence>
<evidence type="ECO:0000256" key="3">
    <source>
        <dbReference type="ARBA" id="ARBA00012438"/>
    </source>
</evidence>
<evidence type="ECO:0000256" key="11">
    <source>
        <dbReference type="SAM" id="Phobius"/>
    </source>
</evidence>
<keyword evidence="10 11" id="KW-0472">Membrane</keyword>
<dbReference type="PROSITE" id="PS50109">
    <property type="entry name" value="HIS_KIN"/>
    <property type="match status" value="1"/>
</dbReference>
<dbReference type="Pfam" id="PF08521">
    <property type="entry name" value="2CSK_N"/>
    <property type="match status" value="1"/>
</dbReference>
<dbReference type="Pfam" id="PF02518">
    <property type="entry name" value="HATPase_c"/>
    <property type="match status" value="1"/>
</dbReference>
<keyword evidence="9" id="KW-0902">Two-component regulatory system</keyword>
<evidence type="ECO:0000256" key="9">
    <source>
        <dbReference type="ARBA" id="ARBA00023012"/>
    </source>
</evidence>
<dbReference type="RefSeq" id="WP_273599260.1">
    <property type="nucleotide sequence ID" value="NZ_JAQQXT010000002.1"/>
</dbReference>
<keyword evidence="5" id="KW-0808">Transferase</keyword>
<dbReference type="GO" id="GO:0016301">
    <property type="term" value="F:kinase activity"/>
    <property type="evidence" value="ECO:0007669"/>
    <property type="project" value="UniProtKB-KW"/>
</dbReference>
<feature type="domain" description="HAMP" evidence="13">
    <location>
        <begin position="190"/>
        <end position="242"/>
    </location>
</feature>
<dbReference type="InterPro" id="IPR036097">
    <property type="entry name" value="HisK_dim/P_sf"/>
</dbReference>
<organism evidence="14 15">
    <name type="scientific">Roseateles albus</name>
    <dbReference type="NCBI Taxonomy" id="2987525"/>
    <lineage>
        <taxon>Bacteria</taxon>
        <taxon>Pseudomonadati</taxon>
        <taxon>Pseudomonadota</taxon>
        <taxon>Betaproteobacteria</taxon>
        <taxon>Burkholderiales</taxon>
        <taxon>Sphaerotilaceae</taxon>
        <taxon>Roseateles</taxon>
    </lineage>
</organism>
<keyword evidence="4" id="KW-0597">Phosphoprotein</keyword>
<dbReference type="InterPro" id="IPR050428">
    <property type="entry name" value="TCS_sensor_his_kinase"/>
</dbReference>
<dbReference type="PANTHER" id="PTHR45436">
    <property type="entry name" value="SENSOR HISTIDINE KINASE YKOH"/>
    <property type="match status" value="1"/>
</dbReference>
<evidence type="ECO:0000256" key="2">
    <source>
        <dbReference type="ARBA" id="ARBA00004370"/>
    </source>
</evidence>
<dbReference type="InterPro" id="IPR003661">
    <property type="entry name" value="HisK_dim/P_dom"/>
</dbReference>
<dbReference type="CDD" id="cd00082">
    <property type="entry name" value="HisKA"/>
    <property type="match status" value="1"/>
</dbReference>
<keyword evidence="6 11" id="KW-0812">Transmembrane</keyword>